<accession>A0ACC1P393</accession>
<organism evidence="1 2">
    <name type="scientific">Xylaria curta</name>
    <dbReference type="NCBI Taxonomy" id="42375"/>
    <lineage>
        <taxon>Eukaryota</taxon>
        <taxon>Fungi</taxon>
        <taxon>Dikarya</taxon>
        <taxon>Ascomycota</taxon>
        <taxon>Pezizomycotina</taxon>
        <taxon>Sordariomycetes</taxon>
        <taxon>Xylariomycetidae</taxon>
        <taxon>Xylariales</taxon>
        <taxon>Xylariaceae</taxon>
        <taxon>Xylaria</taxon>
    </lineage>
</organism>
<reference evidence="1" key="1">
    <citation type="submission" date="2022-10" db="EMBL/GenBank/DDBJ databases">
        <title>Genome Sequence of Xylaria curta.</title>
        <authorList>
            <person name="Buettner E."/>
        </authorList>
    </citation>
    <scope>NUCLEOTIDE SEQUENCE</scope>
    <source>
        <strain evidence="1">Babe10</strain>
    </source>
</reference>
<dbReference type="EMBL" id="JAPDGR010001016">
    <property type="protein sequence ID" value="KAJ2985980.1"/>
    <property type="molecule type" value="Genomic_DNA"/>
</dbReference>
<comment type="caution">
    <text evidence="1">The sequence shown here is derived from an EMBL/GenBank/DDBJ whole genome shotgun (WGS) entry which is preliminary data.</text>
</comment>
<name>A0ACC1P393_9PEZI</name>
<evidence type="ECO:0000313" key="2">
    <source>
        <dbReference type="Proteomes" id="UP001143856"/>
    </source>
</evidence>
<proteinExistence type="predicted"/>
<keyword evidence="2" id="KW-1185">Reference proteome</keyword>
<sequence>MTTPNGSASSNTNMSNHIFPPPFDPINSTSRWSNNIWANPSTSSSSYRDAVGTTTSRGSDQLSPTAPSGSAQLNPHSEPAPWASSGRSSIAWHQRRTSPSSISPTHEENQLPYGSHGSNNNSNTFPLRHSISQDTSTRNNRTVAPGPVDSPTSTSRYTSTIGGPQGEERASSGMYGATGTSQHGLNITSMDRRSSADPGFLGVGLNRPGALSNRQPETNGSGLASQGVEPVAFPETPQFSIRAMHTNSRSSRGNSRISLAPEPTHGQAPSFPNGSTHAGLEQSLDITLRLEDTREPFSTTLPYSFSTIQQGTWHPRTTNGMRSFGNGTPPEPRYEQQTTSYRGVQRSSVVERSSPTDGSHRSHLNSPGNSAGTPNQQTDPWIRPVLQNASMTPDLDRQQQGPQYPHQSLPPYSQYFNPSWQPQPQYEQYPQMTYRSSMSPAGYTQYIPVPIRPDQNSDPTQGVRSTLLEEFRNLHRTNRRYELKDIYGFVVEFSGDQHGSRFIQDKLVVANSEEKDRVFNEIVPNALQLMKDVFGNYVIQKFFEHGNQPQKKLLASAMKSQVGQLSLQMYSCRVAIEHVLLDQQLQIVDELRPNIVSIASDPHGNHVVQKVIEMFPRRSMPFIMEAFRGQIDHLAAQAYACRVIQRMLEHGTPDEKKRLLVEIHACTTKLMTDQFGNYVIQHVITHGEPGDRAVMIQQVIAKTLTLSKHKFASNVVEKCIVHGTEDDARAIRSKLTTPGSDGTSPLQFMIRDQYGNYVVQKLLGHLKGQEKIDFALELKAHIPQLKKQGNQRQNQAVERLSQAIEPVLNLSTSPNINGDVHTATTETPSGISTSIGINGCVATAATAPSTPNLAVEVSSAVPTPPPTTEQNSPQSCSPPSTNISTVDEASEEKTTASDSQPGKGEVPVNVQET</sequence>
<dbReference type="Proteomes" id="UP001143856">
    <property type="component" value="Unassembled WGS sequence"/>
</dbReference>
<gene>
    <name evidence="1" type="ORF">NUW58_g5250</name>
</gene>
<evidence type="ECO:0000313" key="1">
    <source>
        <dbReference type="EMBL" id="KAJ2985980.1"/>
    </source>
</evidence>
<protein>
    <submittedName>
        <fullName evidence="1">Uncharacterized protein</fullName>
    </submittedName>
</protein>